<proteinExistence type="predicted"/>
<evidence type="ECO:0000313" key="2">
    <source>
        <dbReference type="Proteomes" id="UP000639772"/>
    </source>
</evidence>
<dbReference type="PANTHER" id="PTHR34807">
    <property type="entry name" value="OS08G0270800 PROTEIN"/>
    <property type="match status" value="1"/>
</dbReference>
<accession>A0A835VJ57</accession>
<dbReference type="EMBL" id="JADCNM010000001">
    <property type="protein sequence ID" value="KAG0502584.1"/>
    <property type="molecule type" value="Genomic_DNA"/>
</dbReference>
<organism evidence="1 2">
    <name type="scientific">Vanilla planifolia</name>
    <name type="common">Vanilla</name>
    <dbReference type="NCBI Taxonomy" id="51239"/>
    <lineage>
        <taxon>Eukaryota</taxon>
        <taxon>Viridiplantae</taxon>
        <taxon>Streptophyta</taxon>
        <taxon>Embryophyta</taxon>
        <taxon>Tracheophyta</taxon>
        <taxon>Spermatophyta</taxon>
        <taxon>Magnoliopsida</taxon>
        <taxon>Liliopsida</taxon>
        <taxon>Asparagales</taxon>
        <taxon>Orchidaceae</taxon>
        <taxon>Vanilloideae</taxon>
        <taxon>Vanilleae</taxon>
        <taxon>Vanilla</taxon>
    </lineage>
</organism>
<dbReference type="AlphaFoldDB" id="A0A835VJ57"/>
<sequence length="168" mass="19185">MEKKAKDGSWFPGGTAVDRLLFKYQFLLEDYHVLKKETLAKRRKFLRLRRKKLKLVPIVKFLRRKLKSFYESPSQTKQIELKNERPNDMQVCELPLLVKSLNPLEATLAAGNQQARESTNDGCSLPMVDLNLVPSQDVDEAMQPGVEPKVSWKDPVVSATYVLPLCGL</sequence>
<reference evidence="1 2" key="1">
    <citation type="journal article" date="2020" name="Nat. Food">
        <title>A phased Vanilla planifolia genome enables genetic improvement of flavour and production.</title>
        <authorList>
            <person name="Hasing T."/>
            <person name="Tang H."/>
            <person name="Brym M."/>
            <person name="Khazi F."/>
            <person name="Huang T."/>
            <person name="Chambers A.H."/>
        </authorList>
    </citation>
    <scope>NUCLEOTIDE SEQUENCE [LARGE SCALE GENOMIC DNA]</scope>
    <source>
        <tissue evidence="1">Leaf</tissue>
    </source>
</reference>
<dbReference type="Proteomes" id="UP000639772">
    <property type="component" value="Chromosome 1"/>
</dbReference>
<protein>
    <submittedName>
        <fullName evidence="1">Uncharacterized protein</fullName>
    </submittedName>
</protein>
<gene>
    <name evidence="1" type="ORF">HPP92_002656</name>
</gene>
<dbReference type="PANTHER" id="PTHR34807:SF3">
    <property type="entry name" value="OS08G0270800 PROTEIN"/>
    <property type="match status" value="1"/>
</dbReference>
<name>A0A835VJ57_VANPL</name>
<comment type="caution">
    <text evidence="1">The sequence shown here is derived from an EMBL/GenBank/DDBJ whole genome shotgun (WGS) entry which is preliminary data.</text>
</comment>
<evidence type="ECO:0000313" key="1">
    <source>
        <dbReference type="EMBL" id="KAG0502584.1"/>
    </source>
</evidence>